<name>A0A921LQ08_9FIRM</name>
<dbReference type="InterPro" id="IPR007841">
    <property type="entry name" value="UPF0210"/>
</dbReference>
<dbReference type="PANTHER" id="PTHR37560:SF1">
    <property type="entry name" value="UPF0210 PROTEIN MJ1665"/>
    <property type="match status" value="1"/>
</dbReference>
<comment type="caution">
    <text evidence="1">The sequence shown here is derived from an EMBL/GenBank/DDBJ whole genome shotgun (WGS) entry which is preliminary data.</text>
</comment>
<accession>A0A921LQ08</accession>
<dbReference type="AlphaFoldDB" id="A0A921LQ08"/>
<gene>
    <name evidence="1" type="ORF">K8V20_02210</name>
</gene>
<dbReference type="Proteomes" id="UP000782880">
    <property type="component" value="Unassembled WGS sequence"/>
</dbReference>
<evidence type="ECO:0000313" key="1">
    <source>
        <dbReference type="EMBL" id="HJG27448.1"/>
    </source>
</evidence>
<evidence type="ECO:0000313" key="2">
    <source>
        <dbReference type="Proteomes" id="UP000782880"/>
    </source>
</evidence>
<reference evidence="1" key="2">
    <citation type="submission" date="2021-09" db="EMBL/GenBank/DDBJ databases">
        <authorList>
            <person name="Gilroy R."/>
        </authorList>
    </citation>
    <scope>NUCLEOTIDE SEQUENCE</scope>
    <source>
        <strain evidence="1">ChiBcec21-2208</strain>
    </source>
</reference>
<protein>
    <submittedName>
        <fullName evidence="1">DUF711 family protein</fullName>
    </submittedName>
</protein>
<sequence>MRILNSGDILETIEMLTAENLDVRTVTMGISLLDCIDPDGDKACEKIYNKIVRLAGNLVPVVDGISAEYGVPIVNKRISVTPIAMLLGAAPDADPVAYAKALDRAAKAVGVNFVGGFGALVHKGFSAGDKRLIKAIPQALAETDIVCSSVNVGSTKSGINMDAVRLMGQVVRETAELTKDNMCMGDAKLVVFCNAPEDNPFMAGAFHGPGEPDCE</sequence>
<reference evidence="1" key="1">
    <citation type="journal article" date="2021" name="PeerJ">
        <title>Extensive microbial diversity within the chicken gut microbiome revealed by metagenomics and culture.</title>
        <authorList>
            <person name="Gilroy R."/>
            <person name="Ravi A."/>
            <person name="Getino M."/>
            <person name="Pursley I."/>
            <person name="Horton D.L."/>
            <person name="Alikhan N.F."/>
            <person name="Baker D."/>
            <person name="Gharbi K."/>
            <person name="Hall N."/>
            <person name="Watson M."/>
            <person name="Adriaenssens E.M."/>
            <person name="Foster-Nyarko E."/>
            <person name="Jarju S."/>
            <person name="Secka A."/>
            <person name="Antonio M."/>
            <person name="Oren A."/>
            <person name="Chaudhuri R.R."/>
            <person name="La Ragione R."/>
            <person name="Hildebrand F."/>
            <person name="Pallen M.J."/>
        </authorList>
    </citation>
    <scope>NUCLEOTIDE SEQUENCE</scope>
    <source>
        <strain evidence="1">ChiBcec21-2208</strain>
    </source>
</reference>
<dbReference type="Pfam" id="PF05167">
    <property type="entry name" value="DUF711"/>
    <property type="match status" value="1"/>
</dbReference>
<dbReference type="PANTHER" id="PTHR37560">
    <property type="entry name" value="UPF0210 PROTEIN SPR0218"/>
    <property type="match status" value="1"/>
</dbReference>
<feature type="non-terminal residue" evidence="1">
    <location>
        <position position="215"/>
    </location>
</feature>
<organism evidence="1 2">
    <name type="scientific">Subdoligranulum variabile</name>
    <dbReference type="NCBI Taxonomy" id="214851"/>
    <lineage>
        <taxon>Bacteria</taxon>
        <taxon>Bacillati</taxon>
        <taxon>Bacillota</taxon>
        <taxon>Clostridia</taxon>
        <taxon>Eubacteriales</taxon>
        <taxon>Oscillospiraceae</taxon>
        <taxon>Subdoligranulum</taxon>
    </lineage>
</organism>
<dbReference type="EMBL" id="DYVE01000060">
    <property type="protein sequence ID" value="HJG27448.1"/>
    <property type="molecule type" value="Genomic_DNA"/>
</dbReference>
<proteinExistence type="predicted"/>
<dbReference type="Gene3D" id="3.20.70.20">
    <property type="match status" value="1"/>
</dbReference>
<dbReference type="SUPFAM" id="SSF51998">
    <property type="entry name" value="PFL-like glycyl radical enzymes"/>
    <property type="match status" value="1"/>
</dbReference>